<gene>
    <name evidence="2" type="ORF">SAMN05421803_112142</name>
</gene>
<evidence type="ECO:0000256" key="1">
    <source>
        <dbReference type="SAM" id="Phobius"/>
    </source>
</evidence>
<evidence type="ECO:0000313" key="3">
    <source>
        <dbReference type="Proteomes" id="UP000184452"/>
    </source>
</evidence>
<dbReference type="EMBL" id="FQZK01000012">
    <property type="protein sequence ID" value="SHK00104.1"/>
    <property type="molecule type" value="Genomic_DNA"/>
</dbReference>
<sequence length="204" mass="20785">MYAQQPPPPPRVAASELRPGRFGYWAGGAVIVLGVVVGITAFVVLLLRAVALPPFAVEVPGSGEGAFSYTPGPETVNIALYSTSASGSTGDCGLITPSGEPVGFADTSFTHESTEWTLVGAASPGESGEYTLVCEGEPGASYAAAAVPADFGAVGDIVGALASFFLIPLSGLVLGLVLVISTAVRRGNHKRRLTAERGGYPYRG</sequence>
<evidence type="ECO:0000313" key="2">
    <source>
        <dbReference type="EMBL" id="SHK00104.1"/>
    </source>
</evidence>
<proteinExistence type="predicted"/>
<dbReference type="AlphaFoldDB" id="A0A1M6NWV2"/>
<accession>A0A1M6NWV2</accession>
<protein>
    <recommendedName>
        <fullName evidence="4">Serine/arginine repetitive matrix protein 2</fullName>
    </recommendedName>
</protein>
<reference evidence="2 3" key="1">
    <citation type="submission" date="2016-11" db="EMBL/GenBank/DDBJ databases">
        <authorList>
            <person name="Jaros S."/>
            <person name="Januszkiewicz K."/>
            <person name="Wedrychowicz H."/>
        </authorList>
    </citation>
    <scope>NUCLEOTIDE SEQUENCE [LARGE SCALE GENOMIC DNA]</scope>
    <source>
        <strain evidence="2 3">CGMCC 4.5723</strain>
    </source>
</reference>
<feature type="transmembrane region" description="Helical" evidence="1">
    <location>
        <begin position="157"/>
        <end position="184"/>
    </location>
</feature>
<keyword evidence="1" id="KW-0812">Transmembrane</keyword>
<name>A0A1M6NWV2_9ACTN</name>
<keyword evidence="1" id="KW-0472">Membrane</keyword>
<feature type="transmembrane region" description="Helical" evidence="1">
    <location>
        <begin position="24"/>
        <end position="47"/>
    </location>
</feature>
<dbReference type="OrthoDB" id="3427324at2"/>
<keyword evidence="1" id="KW-1133">Transmembrane helix</keyword>
<dbReference type="RefSeq" id="WP_073380817.1">
    <property type="nucleotide sequence ID" value="NZ_FQZK01000012.1"/>
</dbReference>
<organism evidence="2 3">
    <name type="scientific">Nocardiopsis flavescens</name>
    <dbReference type="NCBI Taxonomy" id="758803"/>
    <lineage>
        <taxon>Bacteria</taxon>
        <taxon>Bacillati</taxon>
        <taxon>Actinomycetota</taxon>
        <taxon>Actinomycetes</taxon>
        <taxon>Streptosporangiales</taxon>
        <taxon>Nocardiopsidaceae</taxon>
        <taxon>Nocardiopsis</taxon>
    </lineage>
</organism>
<dbReference type="Proteomes" id="UP000184452">
    <property type="component" value="Unassembled WGS sequence"/>
</dbReference>
<keyword evidence="3" id="KW-1185">Reference proteome</keyword>
<evidence type="ECO:0008006" key="4">
    <source>
        <dbReference type="Google" id="ProtNLM"/>
    </source>
</evidence>